<evidence type="ECO:0000259" key="8">
    <source>
        <dbReference type="Pfam" id="PF20684"/>
    </source>
</evidence>
<evidence type="ECO:0000256" key="7">
    <source>
        <dbReference type="SAM" id="Phobius"/>
    </source>
</evidence>
<keyword evidence="2 7" id="KW-0812">Transmembrane</keyword>
<dbReference type="InterPro" id="IPR052337">
    <property type="entry name" value="SAT4-like"/>
</dbReference>
<dbReference type="AlphaFoldDB" id="A0A090CET6"/>
<feature type="transmembrane region" description="Helical" evidence="7">
    <location>
        <begin position="44"/>
        <end position="66"/>
    </location>
</feature>
<evidence type="ECO:0000256" key="1">
    <source>
        <dbReference type="ARBA" id="ARBA00004141"/>
    </source>
</evidence>
<dbReference type="PANTHER" id="PTHR33048:SF157">
    <property type="entry name" value="INTEGRAL MEMBRANE PROTEIN"/>
    <property type="match status" value="1"/>
</dbReference>
<dbReference type="InterPro" id="IPR049326">
    <property type="entry name" value="Rhodopsin_dom_fungi"/>
</dbReference>
<evidence type="ECO:0000313" key="9">
    <source>
        <dbReference type="EMBL" id="CDP23762.1"/>
    </source>
</evidence>
<evidence type="ECO:0000256" key="5">
    <source>
        <dbReference type="ARBA" id="ARBA00038359"/>
    </source>
</evidence>
<dbReference type="Proteomes" id="UP000001197">
    <property type="component" value="Chromosome 1"/>
</dbReference>
<dbReference type="PANTHER" id="PTHR33048">
    <property type="entry name" value="PTH11-LIKE INTEGRAL MEMBRANE PROTEIN (AFU_ORTHOLOGUE AFUA_5G11245)"/>
    <property type="match status" value="1"/>
</dbReference>
<reference evidence="9 10" key="1">
    <citation type="journal article" date="2008" name="Genome Biol.">
        <title>The genome sequence of the model ascomycete fungus Podospora anserina.</title>
        <authorList>
            <person name="Espagne E."/>
            <person name="Lespinet O."/>
            <person name="Malagnac F."/>
            <person name="Da Silva C."/>
            <person name="Jaillon O."/>
            <person name="Porcel B.M."/>
            <person name="Couloux A."/>
            <person name="Aury J.-M."/>
            <person name="Segurens B."/>
            <person name="Poulain J."/>
            <person name="Anthouard V."/>
            <person name="Grossetete S."/>
            <person name="Khalili H."/>
            <person name="Coppin E."/>
            <person name="Dequard-Chablat M."/>
            <person name="Picard M."/>
            <person name="Contamine V."/>
            <person name="Arnaise S."/>
            <person name="Bourdais A."/>
            <person name="Berteaux-Lecellier V."/>
            <person name="Gautheret D."/>
            <person name="de Vries R.P."/>
            <person name="Battaglia E."/>
            <person name="Coutinho P.M."/>
            <person name="Danchin E.G.J."/>
            <person name="Henrissat B."/>
            <person name="El Khoury R."/>
            <person name="Sainsard-Chanet A."/>
            <person name="Boivin A."/>
            <person name="Pinan-Lucarre B."/>
            <person name="Sellem C.H."/>
            <person name="Debuchy R."/>
            <person name="Wincker P."/>
            <person name="Weissenbach J."/>
            <person name="Silar P."/>
        </authorList>
    </citation>
    <scope>NUCLEOTIDE SEQUENCE [LARGE SCALE GENOMIC DNA]</scope>
    <source>
        <strain evidence="10">S / ATCC MYA-4624 / DSM 980 / FGSC 10383</strain>
    </source>
</reference>
<comment type="subcellular location">
    <subcellularLocation>
        <location evidence="1">Membrane</location>
        <topology evidence="1">Multi-pass membrane protein</topology>
    </subcellularLocation>
</comment>
<organism evidence="9 10">
    <name type="scientific">Podospora anserina (strain S / ATCC MYA-4624 / DSM 980 / FGSC 10383)</name>
    <name type="common">Pleurage anserina</name>
    <dbReference type="NCBI Taxonomy" id="515849"/>
    <lineage>
        <taxon>Eukaryota</taxon>
        <taxon>Fungi</taxon>
        <taxon>Dikarya</taxon>
        <taxon>Ascomycota</taxon>
        <taxon>Pezizomycotina</taxon>
        <taxon>Sordariomycetes</taxon>
        <taxon>Sordariomycetidae</taxon>
        <taxon>Sordariales</taxon>
        <taxon>Podosporaceae</taxon>
        <taxon>Podospora</taxon>
        <taxon>Podospora anserina</taxon>
    </lineage>
</organism>
<keyword evidence="3 7" id="KW-1133">Transmembrane helix</keyword>
<evidence type="ECO:0000256" key="3">
    <source>
        <dbReference type="ARBA" id="ARBA00022989"/>
    </source>
</evidence>
<reference evidence="10" key="2">
    <citation type="journal article" date="2014" name="Genetics">
        <title>Maintaining two mating types: Structure of the mating type locus and its role in heterokaryosis in Podospora anserina.</title>
        <authorList>
            <person name="Grognet P."/>
            <person name="Bidard F."/>
            <person name="Kuchly C."/>
            <person name="Tong L.C.H."/>
            <person name="Coppin E."/>
            <person name="Benkhali J.A."/>
            <person name="Couloux A."/>
            <person name="Wincker P."/>
            <person name="Debuchy R."/>
            <person name="Silar P."/>
        </authorList>
    </citation>
    <scope>GENOME REANNOTATION</scope>
    <source>
        <strain evidence="10">S / ATCC MYA-4624 / DSM 980 / FGSC 10383</strain>
    </source>
</reference>
<accession>A0A090CET6</accession>
<feature type="transmembrane region" description="Helical" evidence="7">
    <location>
        <begin position="131"/>
        <end position="151"/>
    </location>
</feature>
<feature type="transmembrane region" description="Helical" evidence="7">
    <location>
        <begin position="12"/>
        <end position="32"/>
    </location>
</feature>
<evidence type="ECO:0000256" key="2">
    <source>
        <dbReference type="ARBA" id="ARBA00022692"/>
    </source>
</evidence>
<comment type="similarity">
    <text evidence="5">Belongs to the SAT4 family.</text>
</comment>
<feature type="region of interest" description="Disordered" evidence="6">
    <location>
        <begin position="301"/>
        <end position="367"/>
    </location>
</feature>
<feature type="transmembrane region" description="Helical" evidence="7">
    <location>
        <begin position="247"/>
        <end position="268"/>
    </location>
</feature>
<evidence type="ECO:0000313" key="10">
    <source>
        <dbReference type="Proteomes" id="UP000001197"/>
    </source>
</evidence>
<proteinExistence type="inferred from homology"/>
<sequence length="367" mass="39924">MNEAQYDNPAALVAGTVIMQLVTTACIGLRFYSRRWKRQRIITSDWLVLAAYVFGTGLSVMMLYGISQKAIGYPLGGTIEDPAAVNNRLNKAKHMELSCLLLGIVALGLIKLSIAFLYWHLFAKVMFRRFLIFWMVILVLWILGFVLAGLLECGTHLTAIFGTPQDYIDHCGAAIPAGYGMIGSDILTDVITMLIPIPVILKLQMNKRTRILTLLVFSIGVLCVVASVLKAWIYITGSLGRWSMDAISALSGIAIWNLVEVQVGIVAACGPPLRAIMSRLLPIEAATISLLSLLGVSRLSSSKSDTLPSFVRRPSKIDPEDNQGSPIKGTSTRSTNTAVDHDENDLGPWDQPVPVVRVASKGRGGDV</sequence>
<protein>
    <recommendedName>
        <fullName evidence="8">Rhodopsin domain-containing protein</fullName>
    </recommendedName>
</protein>
<name>A0A090CET6_PODAN</name>
<dbReference type="InParanoid" id="A0A090CET6"/>
<feature type="transmembrane region" description="Helical" evidence="7">
    <location>
        <begin position="211"/>
        <end position="235"/>
    </location>
</feature>
<feature type="transmembrane region" description="Helical" evidence="7">
    <location>
        <begin position="186"/>
        <end position="204"/>
    </location>
</feature>
<evidence type="ECO:0000256" key="4">
    <source>
        <dbReference type="ARBA" id="ARBA00023136"/>
    </source>
</evidence>
<dbReference type="EMBL" id="FO904936">
    <property type="protein sequence ID" value="CDP23762.1"/>
    <property type="molecule type" value="Genomic_DNA"/>
</dbReference>
<dbReference type="GO" id="GO:0016020">
    <property type="term" value="C:membrane"/>
    <property type="evidence" value="ECO:0007669"/>
    <property type="project" value="UniProtKB-SubCell"/>
</dbReference>
<feature type="compositionally biased region" description="Polar residues" evidence="6">
    <location>
        <begin position="322"/>
        <end position="338"/>
    </location>
</feature>
<feature type="transmembrane region" description="Helical" evidence="7">
    <location>
        <begin position="100"/>
        <end position="119"/>
    </location>
</feature>
<keyword evidence="4 7" id="KW-0472">Membrane</keyword>
<dbReference type="eggNOG" id="ENOG502SR1P">
    <property type="taxonomic scope" value="Eukaryota"/>
</dbReference>
<evidence type="ECO:0000256" key="6">
    <source>
        <dbReference type="SAM" id="MobiDB-lite"/>
    </source>
</evidence>
<feature type="domain" description="Rhodopsin" evidence="8">
    <location>
        <begin position="29"/>
        <end position="279"/>
    </location>
</feature>
<dbReference type="Pfam" id="PF20684">
    <property type="entry name" value="Fung_rhodopsin"/>
    <property type="match status" value="1"/>
</dbReference>
<keyword evidence="10" id="KW-1185">Reference proteome</keyword>